<protein>
    <submittedName>
        <fullName evidence="1">Uncharacterized protein</fullName>
    </submittedName>
</protein>
<proteinExistence type="predicted"/>
<sequence length="31" mass="3495">MLEIPDKSLMIDINGEASRRYYLFSGDISGC</sequence>
<dbReference type="KEGG" id="lbk:LVISKB_0801"/>
<organism evidence="1 2">
    <name type="scientific">Levilactobacillus brevis KB290</name>
    <dbReference type="NCBI Taxonomy" id="1001583"/>
    <lineage>
        <taxon>Bacteria</taxon>
        <taxon>Bacillati</taxon>
        <taxon>Bacillota</taxon>
        <taxon>Bacilli</taxon>
        <taxon>Lactobacillales</taxon>
        <taxon>Lactobacillaceae</taxon>
        <taxon>Levilactobacillus</taxon>
    </lineage>
</organism>
<reference evidence="1 2" key="1">
    <citation type="journal article" date="2013" name="PLoS ONE">
        <title>Genomic Analysis by Deep Sequencing of the Probiotic Lactobacillus brevis KB290 Harboring Nine Plasmids Reveals Genomic Stability.</title>
        <authorList>
            <person name="Fukao M."/>
            <person name="Oshima K."/>
            <person name="Morita H."/>
            <person name="Toh H."/>
            <person name="Suda W."/>
            <person name="Kim S.W."/>
            <person name="Suzuki S."/>
            <person name="Yakabe T."/>
            <person name="Hattori M."/>
            <person name="Yajima N."/>
        </authorList>
    </citation>
    <scope>NUCLEOTIDE SEQUENCE [LARGE SCALE GENOMIC DNA]</scope>
    <source>
        <strain evidence="1 2">KB290</strain>
    </source>
</reference>
<dbReference type="EMBL" id="AP012167">
    <property type="protein sequence ID" value="BAN06436.1"/>
    <property type="molecule type" value="Genomic_DNA"/>
</dbReference>
<dbReference type="HOGENOM" id="CLU_3397117_0_0_9"/>
<dbReference type="AlphaFoldDB" id="M5AZ72"/>
<dbReference type="Proteomes" id="UP000012042">
    <property type="component" value="Chromosome"/>
</dbReference>
<name>M5AZ72_LEVBR</name>
<gene>
    <name evidence="1" type="ORF">LVISKB_0801</name>
</gene>
<evidence type="ECO:0000313" key="1">
    <source>
        <dbReference type="EMBL" id="BAN06436.1"/>
    </source>
</evidence>
<accession>M5AZ72</accession>
<evidence type="ECO:0000313" key="2">
    <source>
        <dbReference type="Proteomes" id="UP000012042"/>
    </source>
</evidence>